<name>A0AA89QK15_STRCU</name>
<dbReference type="Proteomes" id="UP000579531">
    <property type="component" value="Unassembled WGS sequence"/>
</dbReference>
<dbReference type="AlphaFoldDB" id="A0AA89QK15"/>
<keyword evidence="2" id="KW-1185">Reference proteome</keyword>
<proteinExistence type="predicted"/>
<reference evidence="1 2" key="1">
    <citation type="submission" date="2020-08" db="EMBL/GenBank/DDBJ databases">
        <title>Sequencing the genomes of 1000 actinobacteria strains.</title>
        <authorList>
            <person name="Klenk H.-P."/>
        </authorList>
    </citation>
    <scope>NUCLEOTIDE SEQUENCE [LARGE SCALE GENOMIC DNA]</scope>
    <source>
        <strain evidence="1 2">DSM 40129</strain>
    </source>
</reference>
<evidence type="ECO:0000313" key="1">
    <source>
        <dbReference type="EMBL" id="MBB5816890.1"/>
    </source>
</evidence>
<comment type="caution">
    <text evidence="1">The sequence shown here is derived from an EMBL/GenBank/DDBJ whole genome shotgun (WGS) entry which is preliminary data.</text>
</comment>
<dbReference type="EMBL" id="JACHLX010000002">
    <property type="protein sequence ID" value="MBB5816890.1"/>
    <property type="molecule type" value="Genomic_DNA"/>
</dbReference>
<evidence type="ECO:0000313" key="2">
    <source>
        <dbReference type="Proteomes" id="UP000579531"/>
    </source>
</evidence>
<gene>
    <name evidence="1" type="ORF">HNR72_008012</name>
</gene>
<protein>
    <submittedName>
        <fullName evidence="1">Uncharacterized protein</fullName>
    </submittedName>
</protein>
<sequence>MALGAVHLTSLYYGVWYTAPAVLLMRHPYLSEASARAPHPPFQETPVARGLRLPGYCRFRSGPTSW</sequence>
<organism evidence="1 2">
    <name type="scientific">Streptomyces collinus</name>
    <dbReference type="NCBI Taxonomy" id="42684"/>
    <lineage>
        <taxon>Bacteria</taxon>
        <taxon>Bacillati</taxon>
        <taxon>Actinomycetota</taxon>
        <taxon>Actinomycetes</taxon>
        <taxon>Kitasatosporales</taxon>
        <taxon>Streptomycetaceae</taxon>
        <taxon>Streptomyces</taxon>
    </lineage>
</organism>
<accession>A0AA89QK15</accession>